<comment type="caution">
    <text evidence="1">The sequence shown here is derived from an EMBL/GenBank/DDBJ whole genome shotgun (WGS) entry which is preliminary data.</text>
</comment>
<sequence>MDTLTPSVVFLKRYTAATEGVGVRPSDACRAARAANTVDLRFSSLGALLGTLQVRLHHGQFTGHLDNTTPSRGHAAPEDAGGRTTAIRRDIIGRRIPQRPYRRHYSNDYYYLGLTHTHTHKIVEDYQ</sequence>
<dbReference type="Proteomes" id="UP000299102">
    <property type="component" value="Unassembled WGS sequence"/>
</dbReference>
<gene>
    <name evidence="1" type="ORF">EVAR_92737_1</name>
</gene>
<reference evidence="1 2" key="1">
    <citation type="journal article" date="2019" name="Commun. Biol.">
        <title>The bagworm genome reveals a unique fibroin gene that provides high tensile strength.</title>
        <authorList>
            <person name="Kono N."/>
            <person name="Nakamura H."/>
            <person name="Ohtoshi R."/>
            <person name="Tomita M."/>
            <person name="Numata K."/>
            <person name="Arakawa K."/>
        </authorList>
    </citation>
    <scope>NUCLEOTIDE SEQUENCE [LARGE SCALE GENOMIC DNA]</scope>
</reference>
<evidence type="ECO:0000313" key="2">
    <source>
        <dbReference type="Proteomes" id="UP000299102"/>
    </source>
</evidence>
<accession>A0A4C1SXA4</accession>
<proteinExistence type="predicted"/>
<evidence type="ECO:0000313" key="1">
    <source>
        <dbReference type="EMBL" id="GBP06822.1"/>
    </source>
</evidence>
<name>A0A4C1SXA4_EUMVA</name>
<dbReference type="AlphaFoldDB" id="A0A4C1SXA4"/>
<dbReference type="EMBL" id="BGZK01000023">
    <property type="protein sequence ID" value="GBP06822.1"/>
    <property type="molecule type" value="Genomic_DNA"/>
</dbReference>
<organism evidence="1 2">
    <name type="scientific">Eumeta variegata</name>
    <name type="common">Bagworm moth</name>
    <name type="synonym">Eumeta japonica</name>
    <dbReference type="NCBI Taxonomy" id="151549"/>
    <lineage>
        <taxon>Eukaryota</taxon>
        <taxon>Metazoa</taxon>
        <taxon>Ecdysozoa</taxon>
        <taxon>Arthropoda</taxon>
        <taxon>Hexapoda</taxon>
        <taxon>Insecta</taxon>
        <taxon>Pterygota</taxon>
        <taxon>Neoptera</taxon>
        <taxon>Endopterygota</taxon>
        <taxon>Lepidoptera</taxon>
        <taxon>Glossata</taxon>
        <taxon>Ditrysia</taxon>
        <taxon>Tineoidea</taxon>
        <taxon>Psychidae</taxon>
        <taxon>Oiketicinae</taxon>
        <taxon>Eumeta</taxon>
    </lineage>
</organism>
<protein>
    <submittedName>
        <fullName evidence="1">Uncharacterized protein</fullName>
    </submittedName>
</protein>
<keyword evidence="2" id="KW-1185">Reference proteome</keyword>